<dbReference type="InterPro" id="IPR011335">
    <property type="entry name" value="Restrct_endonuc-II-like"/>
</dbReference>
<evidence type="ECO:0000259" key="1">
    <source>
        <dbReference type="Pfam" id="PF04480"/>
    </source>
</evidence>
<dbReference type="EMBL" id="JBHLWK010000010">
    <property type="protein sequence ID" value="MFC0204158.1"/>
    <property type="molecule type" value="Genomic_DNA"/>
</dbReference>
<dbReference type="CDD" id="cd01038">
    <property type="entry name" value="Endonuclease_DUF559"/>
    <property type="match status" value="1"/>
</dbReference>
<dbReference type="InterPro" id="IPR007569">
    <property type="entry name" value="DUF559"/>
</dbReference>
<comment type="caution">
    <text evidence="2">The sequence shown here is derived from an EMBL/GenBank/DDBJ whole genome shotgun (WGS) entry which is preliminary data.</text>
</comment>
<keyword evidence="2" id="KW-0378">Hydrolase</keyword>
<evidence type="ECO:0000313" key="2">
    <source>
        <dbReference type="EMBL" id="MFC0204158.1"/>
    </source>
</evidence>
<dbReference type="Proteomes" id="UP001589798">
    <property type="component" value="Unassembled WGS sequence"/>
</dbReference>
<dbReference type="PANTHER" id="PTHR38590:SF1">
    <property type="entry name" value="BLL0828 PROTEIN"/>
    <property type="match status" value="1"/>
</dbReference>
<proteinExistence type="predicted"/>
<keyword evidence="3" id="KW-1185">Reference proteome</keyword>
<gene>
    <name evidence="2" type="ORF">ACFFJC_07700</name>
</gene>
<keyword evidence="2" id="KW-0255">Endonuclease</keyword>
<dbReference type="GO" id="GO:0004519">
    <property type="term" value="F:endonuclease activity"/>
    <property type="evidence" value="ECO:0007669"/>
    <property type="project" value="UniProtKB-KW"/>
</dbReference>
<dbReference type="Gene3D" id="3.40.960.10">
    <property type="entry name" value="VSR Endonuclease"/>
    <property type="match status" value="1"/>
</dbReference>
<dbReference type="RefSeq" id="WP_379486915.1">
    <property type="nucleotide sequence ID" value="NZ_JBHLWK010000010.1"/>
</dbReference>
<accession>A0ABV6CXF8</accession>
<dbReference type="Pfam" id="PF04480">
    <property type="entry name" value="DUF559"/>
    <property type="match status" value="1"/>
</dbReference>
<keyword evidence="2" id="KW-0540">Nuclease</keyword>
<protein>
    <submittedName>
        <fullName evidence="2">Endonuclease domain-containing protein</fullName>
    </submittedName>
</protein>
<dbReference type="SUPFAM" id="SSF52980">
    <property type="entry name" value="Restriction endonuclease-like"/>
    <property type="match status" value="1"/>
</dbReference>
<evidence type="ECO:0000313" key="3">
    <source>
        <dbReference type="Proteomes" id="UP001589798"/>
    </source>
</evidence>
<reference evidence="2 3" key="1">
    <citation type="submission" date="2024-09" db="EMBL/GenBank/DDBJ databases">
        <authorList>
            <person name="Sun Q."/>
            <person name="Mori K."/>
        </authorList>
    </citation>
    <scope>NUCLEOTIDE SEQUENCE [LARGE SCALE GENOMIC DNA]</scope>
    <source>
        <strain evidence="2 3">CCM 7706</strain>
    </source>
</reference>
<dbReference type="InterPro" id="IPR047216">
    <property type="entry name" value="Endonuclease_DUF559_bact"/>
</dbReference>
<sequence length="112" mass="12484">MPPAKAIAHARRLRRAMTLPEVLLWRHLRMAPVKFRRQHPVGPYVLDFYCASAKTGIEVDGAAHDMGAHPARDAEREVWLRQRGIKVMRVPARAVLGALEVTVEGIVRVCGG</sequence>
<organism evidence="2 3">
    <name type="scientific">Novosphingobium soli</name>
    <dbReference type="NCBI Taxonomy" id="574956"/>
    <lineage>
        <taxon>Bacteria</taxon>
        <taxon>Pseudomonadati</taxon>
        <taxon>Pseudomonadota</taxon>
        <taxon>Alphaproteobacteria</taxon>
        <taxon>Sphingomonadales</taxon>
        <taxon>Sphingomonadaceae</taxon>
        <taxon>Novosphingobium</taxon>
    </lineage>
</organism>
<name>A0ABV6CXF8_9SPHN</name>
<feature type="domain" description="DUF559" evidence="1">
    <location>
        <begin position="6"/>
        <end position="110"/>
    </location>
</feature>
<dbReference type="PANTHER" id="PTHR38590">
    <property type="entry name" value="BLL0828 PROTEIN"/>
    <property type="match status" value="1"/>
</dbReference>